<gene>
    <name evidence="9" type="ORF">NCTC7102_02796</name>
</gene>
<dbReference type="SUPFAM" id="SSF51905">
    <property type="entry name" value="FAD/NAD(P)-binding domain"/>
    <property type="match status" value="1"/>
</dbReference>
<dbReference type="Gene3D" id="3.30.9.90">
    <property type="match status" value="1"/>
</dbReference>
<evidence type="ECO:0000313" key="10">
    <source>
        <dbReference type="Proteomes" id="UP000281393"/>
    </source>
</evidence>
<evidence type="ECO:0000313" key="9">
    <source>
        <dbReference type="EMBL" id="VDY41564.1"/>
    </source>
</evidence>
<keyword evidence="4 6" id="KW-0274">FAD</keyword>
<comment type="function">
    <text evidence="6">Part of an electron transfer system.</text>
</comment>
<keyword evidence="5 6" id="KW-0560">Oxidoreductase</keyword>
<dbReference type="Pfam" id="PF21162">
    <property type="entry name" value="ETFQO_UQ-bd"/>
    <property type="match status" value="1"/>
</dbReference>
<dbReference type="AlphaFoldDB" id="A0A447JHD1"/>
<dbReference type="GO" id="GO:0016491">
    <property type="term" value="F:oxidoreductase activity"/>
    <property type="evidence" value="ECO:0007669"/>
    <property type="project" value="UniProtKB-UniRule"/>
</dbReference>
<comment type="similarity">
    <text evidence="2 6">Belongs to the ETF-QO/FixC family.</text>
</comment>
<dbReference type="InterPro" id="IPR002938">
    <property type="entry name" value="FAD-bd"/>
</dbReference>
<dbReference type="InterPro" id="IPR036188">
    <property type="entry name" value="FAD/NAD-bd_sf"/>
</dbReference>
<protein>
    <recommendedName>
        <fullName evidence="6">Protein FixC</fullName>
    </recommendedName>
</protein>
<comment type="cofactor">
    <cofactor evidence="1 6">
        <name>FAD</name>
        <dbReference type="ChEBI" id="CHEBI:57692"/>
    </cofactor>
</comment>
<feature type="domain" description="FAD-binding" evidence="7">
    <location>
        <begin position="6"/>
        <end position="172"/>
    </location>
</feature>
<sequence>MSDDKFDAIVVGAGVAGTVAAYVMAKAGLDVLVIERGNSAGSKNMTGGRLYAHSIESIMPGFATSAPIERVVTREKISFLTEESAVTLDFHRAPPTPPLTSYTVLRNKLDPWLMAQAEQAGAQFIPGVRVDALVREGNRVTGVQAGDDILDANIVILADGVNSMLGRSLDMVPVSSAHHYAVGVKELIGLSPALIEERFNLASHEGAAWLFAGAPSNGLMGGGFLYTNRDSVSLGLVCGLGDIAHATKSVPQMLEDFKQHPAIRPLIQGGTLLEYSAHMVPEGGIAMMPELANDGVMIVGDAAGLCLNLGLYRPRHGFSHRVRASGRSNRH</sequence>
<name>A0A447JHD1_SALET</name>
<dbReference type="Pfam" id="PF01494">
    <property type="entry name" value="FAD_binding_3"/>
    <property type="match status" value="1"/>
</dbReference>
<dbReference type="GO" id="GO:0071949">
    <property type="term" value="F:FAD binding"/>
    <property type="evidence" value="ECO:0007669"/>
    <property type="project" value="UniProtKB-UniRule"/>
</dbReference>
<dbReference type="SUPFAM" id="SSF54373">
    <property type="entry name" value="FAD-linked reductases, C-terminal domain"/>
    <property type="match status" value="1"/>
</dbReference>
<dbReference type="PRINTS" id="PR00420">
    <property type="entry name" value="RNGMNOXGNASE"/>
</dbReference>
<evidence type="ECO:0000256" key="6">
    <source>
        <dbReference type="RuleBase" id="RU366069"/>
    </source>
</evidence>
<dbReference type="InterPro" id="IPR039651">
    <property type="entry name" value="FixC-like"/>
</dbReference>
<evidence type="ECO:0000259" key="7">
    <source>
        <dbReference type="Pfam" id="PF01494"/>
    </source>
</evidence>
<proteinExistence type="inferred from homology"/>
<evidence type="ECO:0000256" key="4">
    <source>
        <dbReference type="ARBA" id="ARBA00022827"/>
    </source>
</evidence>
<dbReference type="Gene3D" id="3.50.50.60">
    <property type="entry name" value="FAD/NAD(P)-binding domain"/>
    <property type="match status" value="1"/>
</dbReference>
<evidence type="ECO:0000256" key="5">
    <source>
        <dbReference type="ARBA" id="ARBA00023002"/>
    </source>
</evidence>
<dbReference type="EMBL" id="LR133909">
    <property type="protein sequence ID" value="VDY41564.1"/>
    <property type="molecule type" value="Genomic_DNA"/>
</dbReference>
<feature type="domain" description="ETF-QO/FixC ubiquinone-binding" evidence="8">
    <location>
        <begin position="180"/>
        <end position="279"/>
    </location>
</feature>
<dbReference type="InterPro" id="IPR049398">
    <property type="entry name" value="ETF-QO/FixC_UQ-bd"/>
</dbReference>
<dbReference type="PANTHER" id="PTHR43624:SF2">
    <property type="entry name" value="ELECTRON TRANSFER FLAVOPROTEIN-QUINONE OXIDOREDUCTASE YDIS-RELATED"/>
    <property type="match status" value="1"/>
</dbReference>
<organism evidence="9 10">
    <name type="scientific">Salmonella enterica subsp. enterica serovar Daytona</name>
    <dbReference type="NCBI Taxonomy" id="1962639"/>
    <lineage>
        <taxon>Bacteria</taxon>
        <taxon>Pseudomonadati</taxon>
        <taxon>Pseudomonadota</taxon>
        <taxon>Gammaproteobacteria</taxon>
        <taxon>Enterobacterales</taxon>
        <taxon>Enterobacteriaceae</taxon>
        <taxon>Salmonella</taxon>
    </lineage>
</organism>
<accession>A0A447JHD1</accession>
<evidence type="ECO:0000256" key="3">
    <source>
        <dbReference type="ARBA" id="ARBA00022630"/>
    </source>
</evidence>
<evidence type="ECO:0000256" key="1">
    <source>
        <dbReference type="ARBA" id="ARBA00001974"/>
    </source>
</evidence>
<dbReference type="PANTHER" id="PTHR43624">
    <property type="entry name" value="ELECTRON TRANSFER FLAVOPROTEIN-QUINONE OXIDOREDUCTASE YDIS-RELATED"/>
    <property type="match status" value="1"/>
</dbReference>
<reference evidence="9 10" key="1">
    <citation type="submission" date="2018-12" db="EMBL/GenBank/DDBJ databases">
        <authorList>
            <consortium name="Pathogen Informatics"/>
        </authorList>
    </citation>
    <scope>NUCLEOTIDE SEQUENCE [LARGE SCALE GENOMIC DNA]</scope>
    <source>
        <strain evidence="9 10">NCTC7102</strain>
    </source>
</reference>
<evidence type="ECO:0000256" key="2">
    <source>
        <dbReference type="ARBA" id="ARBA00006796"/>
    </source>
</evidence>
<keyword evidence="3 6" id="KW-0285">Flavoprotein</keyword>
<evidence type="ECO:0000259" key="8">
    <source>
        <dbReference type="Pfam" id="PF21162"/>
    </source>
</evidence>
<dbReference type="NCBIfam" id="NF007450">
    <property type="entry name" value="PRK10015.1"/>
    <property type="match status" value="1"/>
</dbReference>
<dbReference type="Proteomes" id="UP000281393">
    <property type="component" value="Chromosome"/>
</dbReference>